<dbReference type="InterPro" id="IPR013216">
    <property type="entry name" value="Methyltransf_11"/>
</dbReference>
<organism evidence="5 6">
    <name type="scientific">Streptomyces spectabilis</name>
    <dbReference type="NCBI Taxonomy" id="68270"/>
    <lineage>
        <taxon>Bacteria</taxon>
        <taxon>Bacillati</taxon>
        <taxon>Actinomycetota</taxon>
        <taxon>Actinomycetes</taxon>
        <taxon>Kitasatosporales</taxon>
        <taxon>Streptomycetaceae</taxon>
        <taxon>Streptomyces</taxon>
    </lineage>
</organism>
<dbReference type="SUPFAM" id="SSF53335">
    <property type="entry name" value="S-adenosyl-L-methionine-dependent methyltransferases"/>
    <property type="match status" value="1"/>
</dbReference>
<name>A0A7W8EZ16_STRST</name>
<dbReference type="Proteomes" id="UP000549009">
    <property type="component" value="Unassembled WGS sequence"/>
</dbReference>
<keyword evidence="6" id="KW-1185">Reference proteome</keyword>
<accession>A0A7W8EZ16</accession>
<evidence type="ECO:0000313" key="6">
    <source>
        <dbReference type="Proteomes" id="UP000549009"/>
    </source>
</evidence>
<dbReference type="GO" id="GO:0008757">
    <property type="term" value="F:S-adenosylmethionine-dependent methyltransferase activity"/>
    <property type="evidence" value="ECO:0007669"/>
    <property type="project" value="InterPro"/>
</dbReference>
<reference evidence="5 6" key="1">
    <citation type="submission" date="2020-08" db="EMBL/GenBank/DDBJ databases">
        <title>Genomic Encyclopedia of Type Strains, Phase III (KMG-III): the genomes of soil and plant-associated and newly described type strains.</title>
        <authorList>
            <person name="Whitman W."/>
        </authorList>
    </citation>
    <scope>NUCLEOTIDE SEQUENCE [LARGE SCALE GENOMIC DNA]</scope>
    <source>
        <strain evidence="5 6">CECT 3146</strain>
    </source>
</reference>
<comment type="caution">
    <text evidence="5">The sequence shown here is derived from an EMBL/GenBank/DDBJ whole genome shotgun (WGS) entry which is preliminary data.</text>
</comment>
<dbReference type="AlphaFoldDB" id="A0A7W8EZ16"/>
<dbReference type="PANTHER" id="PTHR44942:SF4">
    <property type="entry name" value="METHYLTRANSFERASE TYPE 11 DOMAIN-CONTAINING PROTEIN"/>
    <property type="match status" value="1"/>
</dbReference>
<dbReference type="GO" id="GO:0032259">
    <property type="term" value="P:methylation"/>
    <property type="evidence" value="ECO:0007669"/>
    <property type="project" value="UniProtKB-KW"/>
</dbReference>
<feature type="domain" description="Methyltransferase type 11" evidence="4">
    <location>
        <begin position="25"/>
        <end position="120"/>
    </location>
</feature>
<proteinExistence type="inferred from homology"/>
<evidence type="ECO:0000259" key="4">
    <source>
        <dbReference type="Pfam" id="PF08241"/>
    </source>
</evidence>
<keyword evidence="2 5" id="KW-0489">Methyltransferase</keyword>
<comment type="similarity">
    <text evidence="1">Belongs to the methyltransferase superfamily.</text>
</comment>
<dbReference type="RefSeq" id="WP_184925871.1">
    <property type="nucleotide sequence ID" value="NZ_BMSQ01000025.1"/>
</dbReference>
<keyword evidence="5" id="KW-0830">Ubiquinone</keyword>
<dbReference type="InterPro" id="IPR051052">
    <property type="entry name" value="Diverse_substrate_MTase"/>
</dbReference>
<protein>
    <submittedName>
        <fullName evidence="5">Ubiquinone/menaquinone biosynthesis C-methylase UbiE</fullName>
    </submittedName>
</protein>
<dbReference type="CDD" id="cd02440">
    <property type="entry name" value="AdoMet_MTases"/>
    <property type="match status" value="1"/>
</dbReference>
<dbReference type="Gene3D" id="3.40.50.150">
    <property type="entry name" value="Vaccinia Virus protein VP39"/>
    <property type="match status" value="1"/>
</dbReference>
<dbReference type="EMBL" id="JACHJD010000022">
    <property type="protein sequence ID" value="MBB5108958.1"/>
    <property type="molecule type" value="Genomic_DNA"/>
</dbReference>
<keyword evidence="3" id="KW-0808">Transferase</keyword>
<evidence type="ECO:0000313" key="5">
    <source>
        <dbReference type="EMBL" id="MBB5108958.1"/>
    </source>
</evidence>
<evidence type="ECO:0000256" key="2">
    <source>
        <dbReference type="ARBA" id="ARBA00022603"/>
    </source>
</evidence>
<dbReference type="PANTHER" id="PTHR44942">
    <property type="entry name" value="METHYLTRANSF_11 DOMAIN-CONTAINING PROTEIN"/>
    <property type="match status" value="1"/>
</dbReference>
<dbReference type="Pfam" id="PF08241">
    <property type="entry name" value="Methyltransf_11"/>
    <property type="match status" value="1"/>
</dbReference>
<evidence type="ECO:0000256" key="1">
    <source>
        <dbReference type="ARBA" id="ARBA00008361"/>
    </source>
</evidence>
<gene>
    <name evidence="5" type="ORF">FHS40_008084</name>
</gene>
<dbReference type="InterPro" id="IPR029063">
    <property type="entry name" value="SAM-dependent_MTases_sf"/>
</dbReference>
<sequence>MLPSQQELERFLLMAPSPRGLRVADFGCGTGKWTRQLAQWGAARVTGYDYSPEALSQARLQEHRAVTYEPYDVNGDSIPTSLSPGSLDLATCRFSLAYFDVARFLTDVARWLTPDGALYILTPVADEQPGAARTVDEDPYRRALPQTQLDSLLGNIQWARQNCLRDRSTAAVVLQGPHG</sequence>
<evidence type="ECO:0000256" key="3">
    <source>
        <dbReference type="ARBA" id="ARBA00022679"/>
    </source>
</evidence>